<feature type="domain" description="DUF7044" evidence="4">
    <location>
        <begin position="22"/>
        <end position="104"/>
    </location>
</feature>
<feature type="chain" id="PRO_5017943053" evidence="1">
    <location>
        <begin position="22"/>
        <end position="632"/>
    </location>
</feature>
<evidence type="ECO:0000313" key="5">
    <source>
        <dbReference type="EMBL" id="RNA21621.1"/>
    </source>
</evidence>
<dbReference type="Pfam" id="PF23070">
    <property type="entry name" value="DUF7043"/>
    <property type="match status" value="1"/>
</dbReference>
<reference evidence="5 6" key="1">
    <citation type="journal article" date="2018" name="Sci. Rep.">
        <title>Genomic signatures of local adaptation to the degree of environmental predictability in rotifers.</title>
        <authorList>
            <person name="Franch-Gras L."/>
            <person name="Hahn C."/>
            <person name="Garcia-Roger E.M."/>
            <person name="Carmona M.J."/>
            <person name="Serra M."/>
            <person name="Gomez A."/>
        </authorList>
    </citation>
    <scope>NUCLEOTIDE SEQUENCE [LARGE SCALE GENOMIC DNA]</scope>
    <source>
        <strain evidence="5">HYR1</strain>
    </source>
</reference>
<dbReference type="OrthoDB" id="9979716at2759"/>
<dbReference type="EMBL" id="REGN01003634">
    <property type="protein sequence ID" value="RNA21621.1"/>
    <property type="molecule type" value="Genomic_DNA"/>
</dbReference>
<evidence type="ECO:0000259" key="2">
    <source>
        <dbReference type="Pfam" id="PF23069"/>
    </source>
</evidence>
<accession>A0A3M7RDS5</accession>
<evidence type="ECO:0000259" key="4">
    <source>
        <dbReference type="Pfam" id="PF23071"/>
    </source>
</evidence>
<organism evidence="5 6">
    <name type="scientific">Brachionus plicatilis</name>
    <name type="common">Marine rotifer</name>
    <name type="synonym">Brachionus muelleri</name>
    <dbReference type="NCBI Taxonomy" id="10195"/>
    <lineage>
        <taxon>Eukaryota</taxon>
        <taxon>Metazoa</taxon>
        <taxon>Spiralia</taxon>
        <taxon>Gnathifera</taxon>
        <taxon>Rotifera</taxon>
        <taxon>Eurotatoria</taxon>
        <taxon>Monogononta</taxon>
        <taxon>Pseudotrocha</taxon>
        <taxon>Ploima</taxon>
        <taxon>Brachionidae</taxon>
        <taxon>Brachionus</taxon>
    </lineage>
</organism>
<dbReference type="InterPro" id="IPR055470">
    <property type="entry name" value="DUF7042"/>
</dbReference>
<evidence type="ECO:0000256" key="1">
    <source>
        <dbReference type="SAM" id="SignalP"/>
    </source>
</evidence>
<sequence length="632" mass="73723">MESCTSYLIIFLLVFINKVTSRCHLPDQWTGKWYQSNGIDLLNINKTNFMNRGICIEHNQDKFLFFEKHECYRCIFIMQKHLNVLQYRTSYCSEHSDFELNCQNLSPESELFTIYRDNSQAEKCPIDGMYAIQSSQNENRLFQSFPKKCEDKDSVIMQCSDQSMLKIHFGKCANMPNYVINCIAHWSEGNTNYLIGRVELNNQKSVYKCLAYMQSAQSYQRRALRNENFVDINVKNRNDESKDDVLQILISQDEFCRNIDNIIDDQFSFKFNKVIESPHLIASAHALMSTGSNFTRQQVLRRGSHFHTGCRFPRWLNKKWHDLKQTKSYSLNYRLDSLIITDDKNSLVINKFTCWHLKSRKSNHFQAVVKSLNACTSGFQCITINAKSDYVLEIKLGEISQDNRMLDCSSENYISQDFAYVDTNYGVKCPLKSGLYKRLSSQTINERSWRPARDQQKINEQEPCRFLTQSQSLQVGCVSHEQYSLRTKLCYPNNQENKDFSSVDSFAAKTTASYTQIESEINLVCLAFWEQDGNNVVVSRTMSNEILCSIWSFSEDKKNLKLLEIDSTCNYNKQSHSRVNYEFFFVHTCQSETSQFKSFIKSYIKNRALPKIALAWLSKLAYGFVTILLFKN</sequence>
<proteinExistence type="predicted"/>
<protein>
    <submittedName>
        <fullName evidence="5">Uncharacterized protein</fullName>
    </submittedName>
</protein>
<dbReference type="STRING" id="10195.A0A3M7RDS5"/>
<keyword evidence="1" id="KW-0732">Signal</keyword>
<dbReference type="InterPro" id="IPR055471">
    <property type="entry name" value="DUF7043"/>
</dbReference>
<feature type="domain" description="DUF7043" evidence="3">
    <location>
        <begin position="308"/>
        <end position="416"/>
    </location>
</feature>
<keyword evidence="6" id="KW-1185">Reference proteome</keyword>
<dbReference type="AlphaFoldDB" id="A0A3M7RDS5"/>
<feature type="domain" description="DUF7042" evidence="2">
    <location>
        <begin position="121"/>
        <end position="220"/>
    </location>
</feature>
<evidence type="ECO:0000313" key="6">
    <source>
        <dbReference type="Proteomes" id="UP000276133"/>
    </source>
</evidence>
<gene>
    <name evidence="5" type="ORF">BpHYR1_038337</name>
</gene>
<evidence type="ECO:0000259" key="3">
    <source>
        <dbReference type="Pfam" id="PF23070"/>
    </source>
</evidence>
<dbReference type="Pfam" id="PF23069">
    <property type="entry name" value="DUF7042"/>
    <property type="match status" value="1"/>
</dbReference>
<comment type="caution">
    <text evidence="5">The sequence shown here is derived from an EMBL/GenBank/DDBJ whole genome shotgun (WGS) entry which is preliminary data.</text>
</comment>
<dbReference type="InterPro" id="IPR055472">
    <property type="entry name" value="DUF7044"/>
</dbReference>
<dbReference type="Proteomes" id="UP000276133">
    <property type="component" value="Unassembled WGS sequence"/>
</dbReference>
<dbReference type="PANTHER" id="PTHR22255:SF9">
    <property type="entry name" value="LP06548P"/>
    <property type="match status" value="1"/>
</dbReference>
<name>A0A3M7RDS5_BRAPC</name>
<dbReference type="Pfam" id="PF23071">
    <property type="entry name" value="DUF7044"/>
    <property type="match status" value="1"/>
</dbReference>
<dbReference type="PANTHER" id="PTHR22255">
    <property type="entry name" value="LP06548P"/>
    <property type="match status" value="1"/>
</dbReference>
<feature type="signal peptide" evidence="1">
    <location>
        <begin position="1"/>
        <end position="21"/>
    </location>
</feature>